<dbReference type="RefSeq" id="WP_187370674.1">
    <property type="nucleotide sequence ID" value="NZ_JBBMFP010000017.1"/>
</dbReference>
<keyword evidence="2" id="KW-1133">Transmembrane helix</keyword>
<dbReference type="Gene3D" id="3.40.50.1820">
    <property type="entry name" value="alpha/beta hydrolase"/>
    <property type="match status" value="2"/>
</dbReference>
<accession>A0ABV1DQX8</accession>
<feature type="transmembrane region" description="Helical" evidence="2">
    <location>
        <begin position="1367"/>
        <end position="1385"/>
    </location>
</feature>
<dbReference type="GO" id="GO:0016787">
    <property type="term" value="F:hydrolase activity"/>
    <property type="evidence" value="ECO:0007669"/>
    <property type="project" value="UniProtKB-KW"/>
</dbReference>
<keyword evidence="5" id="KW-1185">Reference proteome</keyword>
<organism evidence="4 5">
    <name type="scientific">Blautia caccae</name>
    <dbReference type="NCBI Taxonomy" id="3133175"/>
    <lineage>
        <taxon>Bacteria</taxon>
        <taxon>Bacillati</taxon>
        <taxon>Bacillota</taxon>
        <taxon>Clostridia</taxon>
        <taxon>Lachnospirales</taxon>
        <taxon>Lachnospiraceae</taxon>
        <taxon>Blautia</taxon>
    </lineage>
</organism>
<dbReference type="SUPFAM" id="SSF53474">
    <property type="entry name" value="alpha/beta-Hydrolases"/>
    <property type="match status" value="2"/>
</dbReference>
<keyword evidence="2" id="KW-0812">Transmembrane</keyword>
<evidence type="ECO:0000313" key="4">
    <source>
        <dbReference type="EMBL" id="MEQ2432806.1"/>
    </source>
</evidence>
<dbReference type="Gene3D" id="2.60.120.260">
    <property type="entry name" value="Galactose-binding domain-like"/>
    <property type="match status" value="1"/>
</dbReference>
<feature type="compositionally biased region" description="Basic and acidic residues" evidence="1">
    <location>
        <begin position="200"/>
        <end position="302"/>
    </location>
</feature>
<feature type="signal peptide" evidence="3">
    <location>
        <begin position="1"/>
        <end position="27"/>
    </location>
</feature>
<feature type="chain" id="PRO_5045295259" evidence="3">
    <location>
        <begin position="28"/>
        <end position="1394"/>
    </location>
</feature>
<feature type="compositionally biased region" description="Basic and acidic residues" evidence="1">
    <location>
        <begin position="1282"/>
        <end position="1333"/>
    </location>
</feature>
<keyword evidence="3" id="KW-0732">Signal</keyword>
<dbReference type="InterPro" id="IPR008979">
    <property type="entry name" value="Galactose-bd-like_sf"/>
</dbReference>
<dbReference type="Proteomes" id="UP001457898">
    <property type="component" value="Unassembled WGS sequence"/>
</dbReference>
<feature type="compositionally biased region" description="Basic and acidic residues" evidence="1">
    <location>
        <begin position="163"/>
        <end position="185"/>
    </location>
</feature>
<reference evidence="4 5" key="1">
    <citation type="submission" date="2024-03" db="EMBL/GenBank/DDBJ databases">
        <title>Human intestinal bacterial collection.</title>
        <authorList>
            <person name="Pauvert C."/>
            <person name="Hitch T.C.A."/>
            <person name="Clavel T."/>
        </authorList>
    </citation>
    <scope>NUCLEOTIDE SEQUENCE [LARGE SCALE GENOMIC DNA]</scope>
    <source>
        <strain evidence="4 5">CLA-SR-H028</strain>
    </source>
</reference>
<protein>
    <submittedName>
        <fullName evidence="4">Alpha/beta hydrolase-fold protein</fullName>
    </submittedName>
</protein>
<dbReference type="InterPro" id="IPR050583">
    <property type="entry name" value="Mycobacterial_A85_antigen"/>
</dbReference>
<evidence type="ECO:0000256" key="3">
    <source>
        <dbReference type="SAM" id="SignalP"/>
    </source>
</evidence>
<feature type="region of interest" description="Disordered" evidence="1">
    <location>
        <begin position="154"/>
        <end position="378"/>
    </location>
</feature>
<dbReference type="InterPro" id="IPR029058">
    <property type="entry name" value="AB_hydrolase_fold"/>
</dbReference>
<dbReference type="InterPro" id="IPR000801">
    <property type="entry name" value="Esterase-like"/>
</dbReference>
<evidence type="ECO:0000256" key="1">
    <source>
        <dbReference type="SAM" id="MobiDB-lite"/>
    </source>
</evidence>
<keyword evidence="2" id="KW-0472">Membrane</keyword>
<evidence type="ECO:0000256" key="2">
    <source>
        <dbReference type="SAM" id="Phobius"/>
    </source>
</evidence>
<feature type="region of interest" description="Disordered" evidence="1">
    <location>
        <begin position="1279"/>
        <end position="1363"/>
    </location>
</feature>
<evidence type="ECO:0000313" key="5">
    <source>
        <dbReference type="Proteomes" id="UP001457898"/>
    </source>
</evidence>
<dbReference type="EMBL" id="JBBMFP010000017">
    <property type="protein sequence ID" value="MEQ2432806.1"/>
    <property type="molecule type" value="Genomic_DNA"/>
</dbReference>
<dbReference type="Pfam" id="PF00756">
    <property type="entry name" value="Esterase"/>
    <property type="match status" value="1"/>
</dbReference>
<name>A0ABV1DQX8_9FIRM</name>
<sequence>MKRKIVTILLTLSMVLGSVLSPLEIKAKTEVSDRQSVEWNGNTCGYQVVLPEGYDPDGGMRYPVMYLLPDDGLGEYPEGMEDMLGETMSGEKGIDMILVKPAFTLDMDVRQVMELVAADVDAKYNTIPGAGNRAVVGTGAGGYLAYILGLTETKQADDQEPAEDAKDPEESADTKTGQEDLDKTAGEIPDTDSDTPQETLDSRDVEEALDAEKGSDAERSDAGDAEKESNTDRSDVRDAEKGSDAERSDAGDAEKESNANRSDVRDAEKETDVNRSDVQDNEKELDARQLEAGKESDAEQKPDASQAELQSPAKDSDADTLDFDKDSVTDMPKQQDSEKNAEADAEKTGNAEDSTGADFHDPDSGSLPEESDADMPKPLEADSKAIDSVPLTAPGTFGMIASIRGDFVSSDNPWYEIYGDVYDYLVQCHEADPNFYTRFYTYMDAPAGDAWTNMAHSTSDMGALFISWEKSISFDYHEFTVRTGSYSTDYLQESLERVVSRMTNRFISGMASGSVSLKKAALTGNDKTAEVSYSIEIGKKYADFFQGGNSKMDITVAVLDPNTKEVLYDTTISQNINGPGTYEGGVKVPNKVNKTSSTIQMYVNLLGVRMDLDTATLIRIQDTGNAEDEQQIDLMGDWYFNYVGLSDPFKADTLTSEEYESWSVVQPALGNWEQGFGNITKIWYMNTGWGWYARTFELPEDFTKENLTLLIGYMDDRGEVFVNGKRVGGTGVNEDGSSTKETTWAVLSKFSIDSSILNYGGTNTVYVHVYNDPPYGGGGWYSGPVGLYSQAAYNKLQGLPSRVPEKEIKESVAAAAAYQNTCLKEGRLEEYAGTIAEDYFSSGNKKEDRVKEAEELIHDKGITEIEDTGITIFETEDKDGTASYLYSAERKITFTDGSVQEIKFQDTYISRNDRIYMYGNHSRFFETSYDSAYAASATEKEGTAEEKYLVYLPEGYFESDRNYPTTYLLHQFNSDHTSYMTDNVDRLLDEAIEEGLIDEMIVVIPNSEEDSWWRDDWEKMVTDEMVPMMDARYRTIRDARYRLTAGASMGGQGAYGLALRNPDIFSGAVSFFGAFSMGGAYSPNEIVKEVSTEYLQYFSMYFMCGNQDLYGFGVPAIQLDAALTERGVDHCFFIENGDHNSEFYIPYFKSAFSYVRGHMYQADDEVTEQISGTAVLENKDGKTVVNTSIKIEDGISSYMNRIPASVYTKNENPSLSVPIMLEVTQGGKTVYTASQRDYMTDGAADESFSFDITDSIDPGEAYQVSLKAAVFDKTVELAQTSAEKKDDGKDPGDDGKEDDGKDPSDDSKDPGDDGNKGTDDGKDDGTGGDDKKPGTKPSGQGNDTGSGSKGTKTTGAGNAKTGDETPVVLYLTLTAAAFGGVILILKKKKQIRKS</sequence>
<dbReference type="PANTHER" id="PTHR48098">
    <property type="entry name" value="ENTEROCHELIN ESTERASE-RELATED"/>
    <property type="match status" value="1"/>
</dbReference>
<proteinExistence type="predicted"/>
<comment type="caution">
    <text evidence="4">The sequence shown here is derived from an EMBL/GenBank/DDBJ whole genome shotgun (WGS) entry which is preliminary data.</text>
</comment>
<dbReference type="SUPFAM" id="SSF49785">
    <property type="entry name" value="Galactose-binding domain-like"/>
    <property type="match status" value="1"/>
</dbReference>
<gene>
    <name evidence="4" type="ORF">WMO65_17555</name>
</gene>
<keyword evidence="4" id="KW-0378">Hydrolase</keyword>
<feature type="compositionally biased region" description="Low complexity" evidence="1">
    <location>
        <begin position="1349"/>
        <end position="1360"/>
    </location>
</feature>
<dbReference type="PANTHER" id="PTHR48098:SF1">
    <property type="entry name" value="DIACYLGLYCEROL ACYLTRANSFERASE_MYCOLYLTRANSFERASE AG85A"/>
    <property type="match status" value="1"/>
</dbReference>
<feature type="compositionally biased region" description="Basic and acidic residues" evidence="1">
    <location>
        <begin position="314"/>
        <end position="350"/>
    </location>
</feature>